<dbReference type="RefSeq" id="WP_190440774.1">
    <property type="nucleotide sequence ID" value="NZ_JAMPKM010000015.1"/>
</dbReference>
<name>A0ABV0JDC3_9CYAN</name>
<dbReference type="InterPro" id="IPR046453">
    <property type="entry name" value="GpA_ATPase"/>
</dbReference>
<evidence type="ECO:0000259" key="1">
    <source>
        <dbReference type="Pfam" id="PF05876"/>
    </source>
</evidence>
<dbReference type="Pfam" id="PF05876">
    <property type="entry name" value="GpA_ATPase"/>
    <property type="match status" value="1"/>
</dbReference>
<dbReference type="Proteomes" id="UP001464891">
    <property type="component" value="Unassembled WGS sequence"/>
</dbReference>
<sequence length="662" mass="75007">MPAIPLPRLTASNQQAIAKANDPMGMEGRRSFANEMTKARAAGIERWYREGGKFFLAWVKEHYRRWTGEPLNWDEPYAEEAYLLRGNPWVEKLMEEKGGQVGYSESMIAIASFVLAVVRVSVGYGFEQERKMRDLTAPRIQPAFSHIQPIQQLLLRYKDALRREDTDSKDRKITVGAVPLTFFYTSTSSAKTSQERQAPASMTSFEAWVVIGDEVEAWPTGTLDIAMERQSACTMPTKPLRAGSTPGAEGGIVDAQVKGSKYLFQWRVTCPHCQTTQFLHPFGNFLKAKDVELEDGSKERQFIDITGRPHDWFCRNQTDLESRTATAYVGCIECEEQLTWEAIASGCFADNPHRSQEAVKADPDGLTLRQLCDRVLQERLPIHEWVALRLPRVASKLFEPVERIRKLTTTKNPADAIQQGLGVSVSIGMGKISLPRLLRCIGAPLAEELIKPDLVVMGVDQGTAANWAMVQHWYLPTDEKDLEQQWLKAHVQVVWYGQIAGLDEIDDFVARYDIDLVGIDGEPEIQTAAAYARKHQPRKVKKGKVYLFDQVHLKGQEWKETVRISQKQKVKMYAMHRTWGLDAVRDRINRSLLHLPAGLVYEPKDPQNLLYHYLTSERMQGKWAEPEGEPDHLMHADNFCQAAVHVNFFTKKGGGLSFSSMD</sequence>
<organism evidence="2 3">
    <name type="scientific">Trichocoleus desertorum GB2-A4</name>
    <dbReference type="NCBI Taxonomy" id="2933944"/>
    <lineage>
        <taxon>Bacteria</taxon>
        <taxon>Bacillati</taxon>
        <taxon>Cyanobacteriota</taxon>
        <taxon>Cyanophyceae</taxon>
        <taxon>Leptolyngbyales</taxon>
        <taxon>Trichocoleusaceae</taxon>
        <taxon>Trichocoleus</taxon>
    </lineage>
</organism>
<feature type="domain" description="Phage terminase large subunit GpA ATPase" evidence="1">
    <location>
        <begin position="75"/>
        <end position="287"/>
    </location>
</feature>
<proteinExistence type="predicted"/>
<keyword evidence="3" id="KW-1185">Reference proteome</keyword>
<gene>
    <name evidence="2" type="ORF">NC998_21345</name>
</gene>
<dbReference type="EMBL" id="JAMPKM010000015">
    <property type="protein sequence ID" value="MEP0819649.1"/>
    <property type="molecule type" value="Genomic_DNA"/>
</dbReference>
<protein>
    <submittedName>
        <fullName evidence="2">Phage terminase large subunit family protein</fullName>
    </submittedName>
</protein>
<accession>A0ABV0JDC3</accession>
<evidence type="ECO:0000313" key="2">
    <source>
        <dbReference type="EMBL" id="MEP0819649.1"/>
    </source>
</evidence>
<evidence type="ECO:0000313" key="3">
    <source>
        <dbReference type="Proteomes" id="UP001464891"/>
    </source>
</evidence>
<reference evidence="2 3" key="1">
    <citation type="submission" date="2022-04" db="EMBL/GenBank/DDBJ databases">
        <title>Positive selection, recombination, and allopatry shape intraspecific diversity of widespread and dominant cyanobacteria.</title>
        <authorList>
            <person name="Wei J."/>
            <person name="Shu W."/>
            <person name="Hu C."/>
        </authorList>
    </citation>
    <scope>NUCLEOTIDE SEQUENCE [LARGE SCALE GENOMIC DNA]</scope>
    <source>
        <strain evidence="2 3">GB2-A4</strain>
    </source>
</reference>
<comment type="caution">
    <text evidence="2">The sequence shown here is derived from an EMBL/GenBank/DDBJ whole genome shotgun (WGS) entry which is preliminary data.</text>
</comment>